<proteinExistence type="predicted"/>
<reference evidence="2" key="1">
    <citation type="journal article" date="2024" name="Proc. Natl. Acad. Sci. U.S.A.">
        <title>Extraordinary preservation of gene collinearity over three hundred million years revealed in homosporous lycophytes.</title>
        <authorList>
            <person name="Li C."/>
            <person name="Wickell D."/>
            <person name="Kuo L.Y."/>
            <person name="Chen X."/>
            <person name="Nie B."/>
            <person name="Liao X."/>
            <person name="Peng D."/>
            <person name="Ji J."/>
            <person name="Jenkins J."/>
            <person name="Williams M."/>
            <person name="Shu S."/>
            <person name="Plott C."/>
            <person name="Barry K."/>
            <person name="Rajasekar S."/>
            <person name="Grimwood J."/>
            <person name="Han X."/>
            <person name="Sun S."/>
            <person name="Hou Z."/>
            <person name="He W."/>
            <person name="Dai G."/>
            <person name="Sun C."/>
            <person name="Schmutz J."/>
            <person name="Leebens-Mack J.H."/>
            <person name="Li F.W."/>
            <person name="Wang L."/>
        </authorList>
    </citation>
    <scope>NUCLEOTIDE SEQUENCE [LARGE SCALE GENOMIC DNA]</scope>
    <source>
        <strain evidence="2">cv. PW_Plant_1</strain>
    </source>
</reference>
<keyword evidence="2" id="KW-1185">Reference proteome</keyword>
<comment type="caution">
    <text evidence="1">The sequence shown here is derived from an EMBL/GenBank/DDBJ whole genome shotgun (WGS) entry which is preliminary data.</text>
</comment>
<organism evidence="1 2">
    <name type="scientific">Diphasiastrum complanatum</name>
    <name type="common">Issler's clubmoss</name>
    <name type="synonym">Lycopodium complanatum</name>
    <dbReference type="NCBI Taxonomy" id="34168"/>
    <lineage>
        <taxon>Eukaryota</taxon>
        <taxon>Viridiplantae</taxon>
        <taxon>Streptophyta</taxon>
        <taxon>Embryophyta</taxon>
        <taxon>Tracheophyta</taxon>
        <taxon>Lycopodiopsida</taxon>
        <taxon>Lycopodiales</taxon>
        <taxon>Lycopodiaceae</taxon>
        <taxon>Lycopodioideae</taxon>
        <taxon>Diphasiastrum</taxon>
    </lineage>
</organism>
<sequence>MTRVVVQRGQGTTSNSSQNRATAPPSSAALPSSSPPPPPPLPPPPPPFPPRPSAPYSHPSSSCALGHYEADSDFKLESLFYDVYNKTDNRTKEHSKGDFDFVGESGDGRREHNLTVRPNIGHFPAESREIAETSDKKSDDRDSSHNSKGSVSLVPPRLHNNASFQTYIQSSSDQAFLSQTRNCASMKDSSSSSSMLPPNLACTEVLDDVGLASRSREALDQSRSSSLSHVSENAGSSFSVPSSTPFPLSSSSQTLGSSRWSAWTGMPSGNRAAGSSQRPSWNIKALQSSLNRSRSTSPRSHEGDGYNSSDELSWASGQTTYEDAEERERQFEIELRRAKGLELRRMAEDGNCLFRAIADQVYGDPEMYDETRQLCIDYMETERDHFSQFVTESFTAYCKRKRRDKQVYGNNLEIQAMAEIFNRPIHIHSYSTDPINIFHGSYETDLPPIRLSYHRGNHYNSLHDPSKPTVGAGLGFGSLHGTAVDRDQVKAAIKAQQDQQIDKALLAEGRYYSDLELTEQEIEHMVIEESRAEFLAEEKHRQHILYKGTSTSAGAEPSSSGTTSGSSKKVADSKLNQLGGSSLSFADTSAGDVGARLNNNVRMLVSMGFSYIQVMEAVSIFGDDVNDILCYLLEIDSTSESIYRMKGKAAER</sequence>
<protein>
    <submittedName>
        <fullName evidence="1">Uncharacterized protein</fullName>
    </submittedName>
</protein>
<evidence type="ECO:0000313" key="2">
    <source>
        <dbReference type="Proteomes" id="UP001162992"/>
    </source>
</evidence>
<evidence type="ECO:0000313" key="1">
    <source>
        <dbReference type="EMBL" id="KAJ7552658.1"/>
    </source>
</evidence>
<accession>A0ACC2DEB1</accession>
<dbReference type="Proteomes" id="UP001162992">
    <property type="component" value="Chromosome 6"/>
</dbReference>
<dbReference type="EMBL" id="CM055097">
    <property type="protein sequence ID" value="KAJ7552658.1"/>
    <property type="molecule type" value="Genomic_DNA"/>
</dbReference>
<gene>
    <name evidence="1" type="ORF">O6H91_06G063500</name>
</gene>
<name>A0ACC2DEB1_DIPCM</name>